<reference evidence="7 8" key="1">
    <citation type="journal article" date="2018" name="PLoS Pathog.">
        <title>Evolution of structural diversity of trichothecenes, a family of toxins produced by plant pathogenic and entomopathogenic fungi.</title>
        <authorList>
            <person name="Proctor R.H."/>
            <person name="McCormick S.P."/>
            <person name="Kim H.S."/>
            <person name="Cardoza R.E."/>
            <person name="Stanley A.M."/>
            <person name="Lindo L."/>
            <person name="Kelly A."/>
            <person name="Brown D.W."/>
            <person name="Lee T."/>
            <person name="Vaughan M.M."/>
            <person name="Alexander N.J."/>
            <person name="Busman M."/>
            <person name="Gutierrez S."/>
        </authorList>
    </citation>
    <scope>NUCLEOTIDE SEQUENCE [LARGE SCALE GENOMIC DNA]</scope>
    <source>
        <strain evidence="7 8">IBT 40837</strain>
    </source>
</reference>
<feature type="transmembrane region" description="Helical" evidence="5">
    <location>
        <begin position="68"/>
        <end position="93"/>
    </location>
</feature>
<proteinExistence type="predicted"/>
<dbReference type="InterPro" id="IPR011701">
    <property type="entry name" value="MFS"/>
</dbReference>
<accession>A0A395NMV6</accession>
<name>A0A395NMV6_TRIAR</name>
<dbReference type="FunFam" id="1.20.1250.20:FF:000460">
    <property type="entry name" value="MFS multidrug transporter, putative"/>
    <property type="match status" value="1"/>
</dbReference>
<organism evidence="7 8">
    <name type="scientific">Trichoderma arundinaceum</name>
    <dbReference type="NCBI Taxonomy" id="490622"/>
    <lineage>
        <taxon>Eukaryota</taxon>
        <taxon>Fungi</taxon>
        <taxon>Dikarya</taxon>
        <taxon>Ascomycota</taxon>
        <taxon>Pezizomycotina</taxon>
        <taxon>Sordariomycetes</taxon>
        <taxon>Hypocreomycetidae</taxon>
        <taxon>Hypocreales</taxon>
        <taxon>Hypocreaceae</taxon>
        <taxon>Trichoderma</taxon>
    </lineage>
</organism>
<comment type="caution">
    <text evidence="7">The sequence shown here is derived from an EMBL/GenBank/DDBJ whole genome shotgun (WGS) entry which is preliminary data.</text>
</comment>
<dbReference type="AlphaFoldDB" id="A0A395NMV6"/>
<keyword evidence="2 5" id="KW-0812">Transmembrane</keyword>
<feature type="transmembrane region" description="Helical" evidence="5">
    <location>
        <begin position="443"/>
        <end position="464"/>
    </location>
</feature>
<dbReference type="GO" id="GO:0042908">
    <property type="term" value="P:xenobiotic transport"/>
    <property type="evidence" value="ECO:0007669"/>
    <property type="project" value="UniProtKB-ARBA"/>
</dbReference>
<keyword evidence="4 5" id="KW-0472">Membrane</keyword>
<protein>
    <submittedName>
        <fullName evidence="7">Mfs multidrug transporter</fullName>
    </submittedName>
</protein>
<evidence type="ECO:0000256" key="1">
    <source>
        <dbReference type="ARBA" id="ARBA00004141"/>
    </source>
</evidence>
<dbReference type="InterPro" id="IPR020846">
    <property type="entry name" value="MFS_dom"/>
</dbReference>
<dbReference type="CDD" id="cd17323">
    <property type="entry name" value="MFS_Tpo1_MDR_like"/>
    <property type="match status" value="1"/>
</dbReference>
<evidence type="ECO:0000259" key="6">
    <source>
        <dbReference type="PROSITE" id="PS50850"/>
    </source>
</evidence>
<feature type="domain" description="Major facilitator superfamily (MFS) profile" evidence="6">
    <location>
        <begin position="70"/>
        <end position="502"/>
    </location>
</feature>
<dbReference type="Proteomes" id="UP000266272">
    <property type="component" value="Unassembled WGS sequence"/>
</dbReference>
<evidence type="ECO:0000313" key="8">
    <source>
        <dbReference type="Proteomes" id="UP000266272"/>
    </source>
</evidence>
<dbReference type="OrthoDB" id="5296287at2759"/>
<evidence type="ECO:0000256" key="2">
    <source>
        <dbReference type="ARBA" id="ARBA00022692"/>
    </source>
</evidence>
<dbReference type="PROSITE" id="PS50850">
    <property type="entry name" value="MFS"/>
    <property type="match status" value="1"/>
</dbReference>
<keyword evidence="8" id="KW-1185">Reference proteome</keyword>
<dbReference type="PROSITE" id="PS00216">
    <property type="entry name" value="SUGAR_TRANSPORT_1"/>
    <property type="match status" value="1"/>
</dbReference>
<evidence type="ECO:0000256" key="3">
    <source>
        <dbReference type="ARBA" id="ARBA00022989"/>
    </source>
</evidence>
<dbReference type="EMBL" id="PXOA01000282">
    <property type="protein sequence ID" value="RFU77410.1"/>
    <property type="molecule type" value="Genomic_DNA"/>
</dbReference>
<dbReference type="PANTHER" id="PTHR23502">
    <property type="entry name" value="MAJOR FACILITATOR SUPERFAMILY"/>
    <property type="match status" value="1"/>
</dbReference>
<feature type="transmembrane region" description="Helical" evidence="5">
    <location>
        <begin position="297"/>
        <end position="322"/>
    </location>
</feature>
<comment type="subcellular location">
    <subcellularLocation>
        <location evidence="1">Membrane</location>
        <topology evidence="1">Multi-pass membrane protein</topology>
    </subcellularLocation>
</comment>
<feature type="transmembrane region" description="Helical" evidence="5">
    <location>
        <begin position="476"/>
        <end position="495"/>
    </location>
</feature>
<dbReference type="GO" id="GO:0016020">
    <property type="term" value="C:membrane"/>
    <property type="evidence" value="ECO:0007669"/>
    <property type="project" value="UniProtKB-SubCell"/>
</dbReference>
<feature type="transmembrane region" description="Helical" evidence="5">
    <location>
        <begin position="383"/>
        <end position="404"/>
    </location>
</feature>
<dbReference type="InterPro" id="IPR005829">
    <property type="entry name" value="Sugar_transporter_CS"/>
</dbReference>
<evidence type="ECO:0000313" key="7">
    <source>
        <dbReference type="EMBL" id="RFU77410.1"/>
    </source>
</evidence>
<sequence length="514" mass="56866">MVVKQSQQEDSEKVKKNVYHKKWNAHTIQQQETKREIYPVTDLEKGIIAWEHQEDPLNPRNYPAFRKWFLLSLVSIITLISPLASSIFAPAVANAAQEFGTTSTVLKSLGVTSYLFGYGFGPLFLSPLSEIYGRRIILSLATSFFVLFQIGCALAPNFSSIIVFRLLTGLGGSGCLTIGGGVVSDLFEPEQRGLAMAIFSAGPLFGPVLGPICGGFIAQGAGWRWVFWVLVIVGGIFTLFVMIFNRETNPVIIIKHKTERLKRELDRPDLRSYYDSSSKQKSKTAHFIHRLTTPFQLLFRSPIVSIVALYIAVVYGCLYLLFTTVTDVFQNVYHWSEQISGLSYVGLGVGFVGGQVAFGLLSDKILISLKARNNNVFEPEMRLPLTIPFSLFVPISFFWYGWSVQTHCHWIVPIIGLFPFAFGLIGIFGTLQTYVIDCFPRYAASGIAAITVTRSFFGALLPLAGPPMYKALGYGWGNSLLGFVTLALISMPILFNRVGASLRKSSPLQEGAAT</sequence>
<dbReference type="GO" id="GO:0140115">
    <property type="term" value="P:export across plasma membrane"/>
    <property type="evidence" value="ECO:0007669"/>
    <property type="project" value="UniProtKB-ARBA"/>
</dbReference>
<dbReference type="Pfam" id="PF07690">
    <property type="entry name" value="MFS_1"/>
    <property type="match status" value="1"/>
</dbReference>
<dbReference type="GO" id="GO:0022857">
    <property type="term" value="F:transmembrane transporter activity"/>
    <property type="evidence" value="ECO:0007669"/>
    <property type="project" value="InterPro"/>
</dbReference>
<feature type="transmembrane region" description="Helical" evidence="5">
    <location>
        <begin position="162"/>
        <end position="183"/>
    </location>
</feature>
<dbReference type="SUPFAM" id="SSF103473">
    <property type="entry name" value="MFS general substrate transporter"/>
    <property type="match status" value="1"/>
</dbReference>
<feature type="transmembrane region" description="Helical" evidence="5">
    <location>
        <begin position="137"/>
        <end position="156"/>
    </location>
</feature>
<dbReference type="InterPro" id="IPR036259">
    <property type="entry name" value="MFS_trans_sf"/>
</dbReference>
<feature type="transmembrane region" description="Helical" evidence="5">
    <location>
        <begin position="105"/>
        <end position="125"/>
    </location>
</feature>
<dbReference type="STRING" id="490622.A0A395NMV6"/>
<evidence type="ECO:0000256" key="4">
    <source>
        <dbReference type="ARBA" id="ARBA00023136"/>
    </source>
</evidence>
<gene>
    <name evidence="7" type="ORF">TARUN_4827</name>
</gene>
<dbReference type="Gene3D" id="1.20.1250.20">
    <property type="entry name" value="MFS general substrate transporter like domains"/>
    <property type="match status" value="1"/>
</dbReference>
<feature type="transmembrane region" description="Helical" evidence="5">
    <location>
        <begin position="195"/>
        <end position="219"/>
    </location>
</feature>
<feature type="transmembrane region" description="Helical" evidence="5">
    <location>
        <begin position="410"/>
        <end position="431"/>
    </location>
</feature>
<dbReference type="PANTHER" id="PTHR23502:SF33">
    <property type="entry name" value="MAJOR FACILITATOR SUPERFAMILY (MFS) PROFILE DOMAIN-CONTAINING PROTEIN-RELATED"/>
    <property type="match status" value="1"/>
</dbReference>
<feature type="transmembrane region" description="Helical" evidence="5">
    <location>
        <begin position="225"/>
        <end position="245"/>
    </location>
</feature>
<feature type="transmembrane region" description="Helical" evidence="5">
    <location>
        <begin position="342"/>
        <end position="362"/>
    </location>
</feature>
<evidence type="ECO:0000256" key="5">
    <source>
        <dbReference type="SAM" id="Phobius"/>
    </source>
</evidence>
<keyword evidence="3 5" id="KW-1133">Transmembrane helix</keyword>